<protein>
    <submittedName>
        <fullName evidence="1">Uncharacterized protein</fullName>
    </submittedName>
</protein>
<gene>
    <name evidence="1" type="ORF">MRB53_016096</name>
</gene>
<dbReference type="Proteomes" id="UP001234297">
    <property type="component" value="Chromosome 5"/>
</dbReference>
<organism evidence="1 2">
    <name type="scientific">Persea americana</name>
    <name type="common">Avocado</name>
    <dbReference type="NCBI Taxonomy" id="3435"/>
    <lineage>
        <taxon>Eukaryota</taxon>
        <taxon>Viridiplantae</taxon>
        <taxon>Streptophyta</taxon>
        <taxon>Embryophyta</taxon>
        <taxon>Tracheophyta</taxon>
        <taxon>Spermatophyta</taxon>
        <taxon>Magnoliopsida</taxon>
        <taxon>Magnoliidae</taxon>
        <taxon>Laurales</taxon>
        <taxon>Lauraceae</taxon>
        <taxon>Persea</taxon>
    </lineage>
</organism>
<evidence type="ECO:0000313" key="2">
    <source>
        <dbReference type="Proteomes" id="UP001234297"/>
    </source>
</evidence>
<reference evidence="1 2" key="1">
    <citation type="journal article" date="2022" name="Hortic Res">
        <title>A haplotype resolved chromosomal level avocado genome allows analysis of novel avocado genes.</title>
        <authorList>
            <person name="Nath O."/>
            <person name="Fletcher S.J."/>
            <person name="Hayward A."/>
            <person name="Shaw L.M."/>
            <person name="Masouleh A.K."/>
            <person name="Furtado A."/>
            <person name="Henry R.J."/>
            <person name="Mitter N."/>
        </authorList>
    </citation>
    <scope>NUCLEOTIDE SEQUENCE [LARGE SCALE GENOMIC DNA]</scope>
    <source>
        <strain evidence="2">cv. Hass</strain>
    </source>
</reference>
<comment type="caution">
    <text evidence="1">The sequence shown here is derived from an EMBL/GenBank/DDBJ whole genome shotgun (WGS) entry which is preliminary data.</text>
</comment>
<name>A0ACC2M0Y8_PERAE</name>
<dbReference type="EMBL" id="CM056813">
    <property type="protein sequence ID" value="KAJ8639402.1"/>
    <property type="molecule type" value="Genomic_DNA"/>
</dbReference>
<sequence>MATATWIVDQVESRLRDEPECKLSILMSDLLKKYGLNVKYHKAWRGKEIALERIFRSYEYSYSMVPTWCFKILRTKYSLEGQHQFHRFFISFAACCFAFLSGCHQFIGLDGCHLKGKYKGTLLSAIALNGNNGIILVAFAVVEVETKDSWFTFLEQLRDSINSDQVTFLSDRQKGLTESVQAVFPKAHHRFCVRHMYKNFQKEHEGLLRRNIFWRAARAYTIYEFNKEMEKLKELSPQACAWCDAVPPYQWSRAYFNEDVKCKELTNNFSESWNNFIVSARAQPICDPVGVIRRKLMVKFHDRRKESNAWENVIVKQVDEMKRLN</sequence>
<accession>A0ACC2M0Y8</accession>
<evidence type="ECO:0000313" key="1">
    <source>
        <dbReference type="EMBL" id="KAJ8639402.1"/>
    </source>
</evidence>
<keyword evidence="2" id="KW-1185">Reference proteome</keyword>
<proteinExistence type="predicted"/>